<comment type="caution">
    <text evidence="1">The sequence shown here is derived from an EMBL/GenBank/DDBJ whole genome shotgun (WGS) entry which is preliminary data.</text>
</comment>
<evidence type="ECO:0000313" key="1">
    <source>
        <dbReference type="EMBL" id="MCF8715829.1"/>
    </source>
</evidence>
<reference evidence="1 2" key="1">
    <citation type="submission" date="2021-01" db="EMBL/GenBank/DDBJ databases">
        <title>Genome sequencing of Joostella atrarenae M1-2 (= KCTC 23194).</title>
        <authorList>
            <person name="Zakaria M.R."/>
            <person name="Lam M.Q."/>
            <person name="Chong C.S."/>
        </authorList>
    </citation>
    <scope>NUCLEOTIDE SEQUENCE [LARGE SCALE GENOMIC DNA]</scope>
    <source>
        <strain evidence="1 2">M1-2</strain>
    </source>
</reference>
<gene>
    <name evidence="1" type="ORF">JM658_13415</name>
</gene>
<evidence type="ECO:0000313" key="2">
    <source>
        <dbReference type="Proteomes" id="UP000829517"/>
    </source>
</evidence>
<dbReference type="SUPFAM" id="SSF49464">
    <property type="entry name" value="Carboxypeptidase regulatory domain-like"/>
    <property type="match status" value="1"/>
</dbReference>
<keyword evidence="2" id="KW-1185">Reference proteome</keyword>
<name>A0ABS9J5Z6_9FLAO</name>
<proteinExistence type="predicted"/>
<dbReference type="Pfam" id="PF13715">
    <property type="entry name" value="CarbopepD_reg_2"/>
    <property type="match status" value="1"/>
</dbReference>
<dbReference type="Proteomes" id="UP000829517">
    <property type="component" value="Unassembled WGS sequence"/>
</dbReference>
<dbReference type="EMBL" id="JAETXX010000010">
    <property type="protein sequence ID" value="MCF8715829.1"/>
    <property type="molecule type" value="Genomic_DNA"/>
</dbReference>
<dbReference type="InterPro" id="IPR008969">
    <property type="entry name" value="CarboxyPept-like_regulatory"/>
</dbReference>
<accession>A0ABS9J5Z6</accession>
<protein>
    <submittedName>
        <fullName evidence="1">Carboxypeptidase-like regulatory domain-containing protein</fullName>
    </submittedName>
</protein>
<dbReference type="SUPFAM" id="SSF56935">
    <property type="entry name" value="Porins"/>
    <property type="match status" value="2"/>
</dbReference>
<organism evidence="1 2">
    <name type="scientific">Joostella atrarenae</name>
    <dbReference type="NCBI Taxonomy" id="679257"/>
    <lineage>
        <taxon>Bacteria</taxon>
        <taxon>Pseudomonadati</taxon>
        <taxon>Bacteroidota</taxon>
        <taxon>Flavobacteriia</taxon>
        <taxon>Flavobacteriales</taxon>
        <taxon>Flavobacteriaceae</taxon>
        <taxon>Joostella</taxon>
    </lineage>
</organism>
<sequence length="898" mass="103430">MQNKNYSILKFHTTLIFLLGFSFVLSAQEIKVSGFIKDSLNALPNANILAIPSSENVKMTFAISNQNGVYELTLQANASYELQISYLGYHPIKFSVTTSEENIIKDFILKESANELDEVVLNYKIPLVVKKDTLLYSVESFTDGKERKLREVLKKLPGVEVDKAGNVTVQGKKVTKVLVEGKTFFTGDSKLAVNNIPADAVDKVEVLDNYSEIPMLKGLQDSDEMAMDIKLKEDKKDFIFGDIEVGGGIKDRYVVHPNLFYYSPKTNVNVIGDFNNTGEKSFTFKDYIDFEGGYASLMSDSGASFDLYNSDFAKYLSNQDYKSNTNNFGGFNIRQSFSDVTDVNAYVIASDSKTETQTTTFNEYTSEEEFLEERNNQNRIDNSFLLGKVTLDYEPSYEEDLKLNSTIKLSKSNADGAITTVNPFQNNEIATKTAIESIDFTQDISYTRKLSKDHTGTLQSNFNYNESTPTTNWLTNQEILQGILPLENDSLYNIIQNKNSQRFNFDAAVKDYWVLNNFNHLYTSLGMKFERSNFFSDEYQRVSSGEENSFVDNSFGNDIDFNFSDVFIGMEYKFQRGIYIFKPALYYHFYNWQTYQVDSENNSKGLLLPQFTFKAEIRNSEKVNFKYGLKASFPSASELADRNRLSSFNSVFRGNALLQNSLYHSFSLSYYKFSLYKNLMINGRLGYNRKEKSFKSQTILDGIEQYSTLVMFTNPENNFTANGRISKKINSLKYTIRASYSYNDFYQLVNDITTQNNSEQTSFTASINTYFNKHWPELNVGYTKDFNNYKTPSFNTEFTNDEFFGELEYDFLKDFKFTFDYSRAKYQNKEEDIKNIFDIGNTSLYYQKEDSAWGFEIKATNLFDVQYKRTNSFSDFLISDSRTFILPRMVLFKVSYKL</sequence>